<dbReference type="AlphaFoldDB" id="A0AAV8SHX1"/>
<dbReference type="InterPro" id="IPR036378">
    <property type="entry name" value="FAS1_dom_sf"/>
</dbReference>
<dbReference type="InterPro" id="IPR000782">
    <property type="entry name" value="FAS1_domain"/>
</dbReference>
<evidence type="ECO:0000256" key="6">
    <source>
        <dbReference type="ARBA" id="ARBA00023136"/>
    </source>
</evidence>
<keyword evidence="4" id="KW-0325">Glycoprotein</keyword>
<comment type="function">
    <text evidence="7">May be a cell surface adhesion protein.</text>
</comment>
<dbReference type="GO" id="GO:0009834">
    <property type="term" value="P:plant-type secondary cell wall biogenesis"/>
    <property type="evidence" value="ECO:0007669"/>
    <property type="project" value="TreeGrafter"/>
</dbReference>
<keyword evidence="12" id="KW-1185">Reference proteome</keyword>
<evidence type="ECO:0000256" key="2">
    <source>
        <dbReference type="ARBA" id="ARBA00007843"/>
    </source>
</evidence>
<dbReference type="SMART" id="SM00554">
    <property type="entry name" value="FAS1"/>
    <property type="match status" value="1"/>
</dbReference>
<accession>A0AAV8SHX1</accession>
<dbReference type="GO" id="GO:0005886">
    <property type="term" value="C:plasma membrane"/>
    <property type="evidence" value="ECO:0007669"/>
    <property type="project" value="UniProtKB-SubCell"/>
</dbReference>
<proteinExistence type="inferred from homology"/>
<dbReference type="SUPFAM" id="SSF82153">
    <property type="entry name" value="FAS1 domain"/>
    <property type="match status" value="1"/>
</dbReference>
<evidence type="ECO:0000256" key="8">
    <source>
        <dbReference type="SAM" id="MobiDB-lite"/>
    </source>
</evidence>
<evidence type="ECO:0000256" key="1">
    <source>
        <dbReference type="ARBA" id="ARBA00004609"/>
    </source>
</evidence>
<dbReference type="PROSITE" id="PS50213">
    <property type="entry name" value="FAS1"/>
    <property type="match status" value="1"/>
</dbReference>
<keyword evidence="3" id="KW-1003">Cell membrane</keyword>
<feature type="signal peptide" evidence="9">
    <location>
        <begin position="1"/>
        <end position="28"/>
    </location>
</feature>
<dbReference type="Gene3D" id="2.30.180.10">
    <property type="entry name" value="FAS1 domain"/>
    <property type="match status" value="1"/>
</dbReference>
<evidence type="ECO:0000313" key="11">
    <source>
        <dbReference type="EMBL" id="KAJ8751545.1"/>
    </source>
</evidence>
<sequence length="248" mass="25781">MANIIPKISSSLFSSLVILFLCSTITLAQSPAQSPAAAPAKSPPKTSKPTGPTDTIKVLLKASHFMSFARLMKAAHLDTQLYGQLNSSMDGVTVFAPTDIAFSNLKPGAVDSLSALQKTEFVQYHILGRFLSLSDFQTLSNPVKTLAGTGSKLSLTITTTGNSVTINTGVVKTSISGTVYTDKQVAIYQVDKVLLPADLFPPATAPAPAKLSAESPVSNVPKDASGATSFGACYNGVALGVVTSMLLL</sequence>
<keyword evidence="4" id="KW-0336">GPI-anchor</keyword>
<comment type="subcellular location">
    <subcellularLocation>
        <location evidence="1">Cell membrane</location>
        <topology evidence="1">Lipid-anchor</topology>
        <topology evidence="1">GPI-anchor</topology>
    </subcellularLocation>
</comment>
<protein>
    <recommendedName>
        <fullName evidence="10">FAS1 domain-containing protein</fullName>
    </recommendedName>
</protein>
<comment type="caution">
    <text evidence="11">The sequence shown here is derived from an EMBL/GenBank/DDBJ whole genome shotgun (WGS) entry which is preliminary data.</text>
</comment>
<keyword evidence="4" id="KW-0449">Lipoprotein</keyword>
<reference evidence="11 12" key="1">
    <citation type="submission" date="2021-09" db="EMBL/GenBank/DDBJ databases">
        <title>Genomic insights and catalytic innovation underlie evolution of tropane alkaloids biosynthesis.</title>
        <authorList>
            <person name="Wang Y.-J."/>
            <person name="Tian T."/>
            <person name="Huang J.-P."/>
            <person name="Huang S.-X."/>
        </authorList>
    </citation>
    <scope>NUCLEOTIDE SEQUENCE [LARGE SCALE GENOMIC DNA]</scope>
    <source>
        <strain evidence="11">KIB-2018</strain>
        <tissue evidence="11">Leaf</tissue>
    </source>
</reference>
<evidence type="ECO:0000259" key="10">
    <source>
        <dbReference type="PROSITE" id="PS50213"/>
    </source>
</evidence>
<dbReference type="PANTHER" id="PTHR32077">
    <property type="entry name" value="FASCICLIN-LIKE ARABINOGALACTAN PROTEIN"/>
    <property type="match status" value="1"/>
</dbReference>
<dbReference type="InterPro" id="IPR045003">
    <property type="entry name" value="FLA_A"/>
</dbReference>
<evidence type="ECO:0000256" key="4">
    <source>
        <dbReference type="ARBA" id="ARBA00022622"/>
    </source>
</evidence>
<dbReference type="Proteomes" id="UP001159364">
    <property type="component" value="Linkage Group LG11"/>
</dbReference>
<organism evidence="11 12">
    <name type="scientific">Erythroxylum novogranatense</name>
    <dbReference type="NCBI Taxonomy" id="1862640"/>
    <lineage>
        <taxon>Eukaryota</taxon>
        <taxon>Viridiplantae</taxon>
        <taxon>Streptophyta</taxon>
        <taxon>Embryophyta</taxon>
        <taxon>Tracheophyta</taxon>
        <taxon>Spermatophyta</taxon>
        <taxon>Magnoliopsida</taxon>
        <taxon>eudicotyledons</taxon>
        <taxon>Gunneridae</taxon>
        <taxon>Pentapetalae</taxon>
        <taxon>rosids</taxon>
        <taxon>fabids</taxon>
        <taxon>Malpighiales</taxon>
        <taxon>Erythroxylaceae</taxon>
        <taxon>Erythroxylum</taxon>
    </lineage>
</organism>
<keyword evidence="6" id="KW-0472">Membrane</keyword>
<dbReference type="EMBL" id="JAIWQS010000011">
    <property type="protein sequence ID" value="KAJ8751545.1"/>
    <property type="molecule type" value="Genomic_DNA"/>
</dbReference>
<evidence type="ECO:0000256" key="5">
    <source>
        <dbReference type="ARBA" id="ARBA00022729"/>
    </source>
</evidence>
<feature type="chain" id="PRO_5043608624" description="FAS1 domain-containing protein" evidence="9">
    <location>
        <begin position="29"/>
        <end position="248"/>
    </location>
</feature>
<dbReference type="Pfam" id="PF02469">
    <property type="entry name" value="Fasciclin"/>
    <property type="match status" value="1"/>
</dbReference>
<comment type="similarity">
    <text evidence="2">Belongs to the fasciclin-like AGP family.</text>
</comment>
<name>A0AAV8SHX1_9ROSI</name>
<feature type="domain" description="FAS1" evidence="10">
    <location>
        <begin position="52"/>
        <end position="194"/>
    </location>
</feature>
<keyword evidence="5 9" id="KW-0732">Signal</keyword>
<gene>
    <name evidence="11" type="ORF">K2173_016780</name>
</gene>
<evidence type="ECO:0000256" key="9">
    <source>
        <dbReference type="SAM" id="SignalP"/>
    </source>
</evidence>
<evidence type="ECO:0000256" key="3">
    <source>
        <dbReference type="ARBA" id="ARBA00022475"/>
    </source>
</evidence>
<evidence type="ECO:0000256" key="7">
    <source>
        <dbReference type="ARBA" id="ARBA00024686"/>
    </source>
</evidence>
<evidence type="ECO:0000313" key="12">
    <source>
        <dbReference type="Proteomes" id="UP001159364"/>
    </source>
</evidence>
<dbReference type="PANTHER" id="PTHR32077:SF46">
    <property type="entry name" value="FAS1 DOMAIN-CONTAINING PROTEIN"/>
    <property type="match status" value="1"/>
</dbReference>
<feature type="compositionally biased region" description="Low complexity" evidence="8">
    <location>
        <begin position="34"/>
        <end position="50"/>
    </location>
</feature>
<feature type="region of interest" description="Disordered" evidence="8">
    <location>
        <begin position="34"/>
        <end position="53"/>
    </location>
</feature>
<dbReference type="GO" id="GO:0098552">
    <property type="term" value="C:side of membrane"/>
    <property type="evidence" value="ECO:0007669"/>
    <property type="project" value="UniProtKB-KW"/>
</dbReference>